<gene>
    <name evidence="7" type="ORF">BCR39DRAFT_561544</name>
</gene>
<evidence type="ECO:0000256" key="6">
    <source>
        <dbReference type="SAM" id="Phobius"/>
    </source>
</evidence>
<organism evidence="7 8">
    <name type="scientific">Naematelia encephala</name>
    <dbReference type="NCBI Taxonomy" id="71784"/>
    <lineage>
        <taxon>Eukaryota</taxon>
        <taxon>Fungi</taxon>
        <taxon>Dikarya</taxon>
        <taxon>Basidiomycota</taxon>
        <taxon>Agaricomycotina</taxon>
        <taxon>Tremellomycetes</taxon>
        <taxon>Tremellales</taxon>
        <taxon>Naemateliaceae</taxon>
        <taxon>Naematelia</taxon>
    </lineage>
</organism>
<sequence>MGAVYNGLVNPVAIDAIGWKYYLVFVVLNWVSVVVAWFLLVETKRLTLEDIAVLFDGEEAAVITSDSHKTEMDESKPNPDQHVEISKEAS</sequence>
<keyword evidence="4 6" id="KW-0472">Membrane</keyword>
<comment type="caution">
    <text evidence="7">The sequence shown here is derived from an EMBL/GenBank/DDBJ whole genome shotgun (WGS) entry which is preliminary data.</text>
</comment>
<accession>A0A1Y2APU0</accession>
<evidence type="ECO:0000313" key="8">
    <source>
        <dbReference type="Proteomes" id="UP000193986"/>
    </source>
</evidence>
<evidence type="ECO:0000256" key="2">
    <source>
        <dbReference type="ARBA" id="ARBA00022692"/>
    </source>
</evidence>
<comment type="subcellular location">
    <subcellularLocation>
        <location evidence="1">Membrane</location>
        <topology evidence="1">Multi-pass membrane protein</topology>
    </subcellularLocation>
</comment>
<evidence type="ECO:0000256" key="4">
    <source>
        <dbReference type="ARBA" id="ARBA00023136"/>
    </source>
</evidence>
<dbReference type="EMBL" id="MCFC01000067">
    <property type="protein sequence ID" value="ORY24494.1"/>
    <property type="molecule type" value="Genomic_DNA"/>
</dbReference>
<evidence type="ECO:0000256" key="5">
    <source>
        <dbReference type="SAM" id="MobiDB-lite"/>
    </source>
</evidence>
<feature type="compositionally biased region" description="Basic and acidic residues" evidence="5">
    <location>
        <begin position="66"/>
        <end position="90"/>
    </location>
</feature>
<dbReference type="GO" id="GO:0005351">
    <property type="term" value="F:carbohydrate:proton symporter activity"/>
    <property type="evidence" value="ECO:0007669"/>
    <property type="project" value="TreeGrafter"/>
</dbReference>
<keyword evidence="3 6" id="KW-1133">Transmembrane helix</keyword>
<protein>
    <recommendedName>
        <fullName evidence="9">Major facilitator superfamily (MFS) profile domain-containing protein</fullName>
    </recommendedName>
</protein>
<dbReference type="GO" id="GO:0016020">
    <property type="term" value="C:membrane"/>
    <property type="evidence" value="ECO:0007669"/>
    <property type="project" value="UniProtKB-SubCell"/>
</dbReference>
<dbReference type="InterPro" id="IPR036259">
    <property type="entry name" value="MFS_trans_sf"/>
</dbReference>
<dbReference type="OrthoDB" id="6133115at2759"/>
<feature type="transmembrane region" description="Helical" evidence="6">
    <location>
        <begin position="20"/>
        <end position="41"/>
    </location>
</feature>
<reference evidence="7 8" key="1">
    <citation type="submission" date="2016-07" db="EMBL/GenBank/DDBJ databases">
        <title>Pervasive Adenine N6-methylation of Active Genes in Fungi.</title>
        <authorList>
            <consortium name="DOE Joint Genome Institute"/>
            <person name="Mondo S.J."/>
            <person name="Dannebaum R.O."/>
            <person name="Kuo R.C."/>
            <person name="Labutti K."/>
            <person name="Haridas S."/>
            <person name="Kuo A."/>
            <person name="Salamov A."/>
            <person name="Ahrendt S.R."/>
            <person name="Lipzen A."/>
            <person name="Sullivan W."/>
            <person name="Andreopoulos W.B."/>
            <person name="Clum A."/>
            <person name="Lindquist E."/>
            <person name="Daum C."/>
            <person name="Ramamoorthy G.K."/>
            <person name="Gryganskyi A."/>
            <person name="Culley D."/>
            <person name="Magnuson J.K."/>
            <person name="James T.Y."/>
            <person name="O'Malley M.A."/>
            <person name="Stajich J.E."/>
            <person name="Spatafora J.W."/>
            <person name="Visel A."/>
            <person name="Grigoriev I.V."/>
        </authorList>
    </citation>
    <scope>NUCLEOTIDE SEQUENCE [LARGE SCALE GENOMIC DNA]</scope>
    <source>
        <strain evidence="7 8">68-887.2</strain>
    </source>
</reference>
<proteinExistence type="predicted"/>
<evidence type="ECO:0008006" key="9">
    <source>
        <dbReference type="Google" id="ProtNLM"/>
    </source>
</evidence>
<evidence type="ECO:0000256" key="1">
    <source>
        <dbReference type="ARBA" id="ARBA00004141"/>
    </source>
</evidence>
<evidence type="ECO:0000256" key="3">
    <source>
        <dbReference type="ARBA" id="ARBA00022989"/>
    </source>
</evidence>
<dbReference type="InterPro" id="IPR005828">
    <property type="entry name" value="MFS_sugar_transport-like"/>
</dbReference>
<name>A0A1Y2APU0_9TREE</name>
<dbReference type="PANTHER" id="PTHR48022">
    <property type="entry name" value="PLASTIDIC GLUCOSE TRANSPORTER 4"/>
    <property type="match status" value="1"/>
</dbReference>
<feature type="region of interest" description="Disordered" evidence="5">
    <location>
        <begin position="65"/>
        <end position="90"/>
    </location>
</feature>
<dbReference type="Gene3D" id="1.20.1250.20">
    <property type="entry name" value="MFS general substrate transporter like domains"/>
    <property type="match status" value="1"/>
</dbReference>
<evidence type="ECO:0000313" key="7">
    <source>
        <dbReference type="EMBL" id="ORY24494.1"/>
    </source>
</evidence>
<dbReference type="InterPro" id="IPR050360">
    <property type="entry name" value="MFS_Sugar_Transporters"/>
</dbReference>
<dbReference type="Pfam" id="PF00083">
    <property type="entry name" value="Sugar_tr"/>
    <property type="match status" value="1"/>
</dbReference>
<dbReference type="InParanoid" id="A0A1Y2APU0"/>
<dbReference type="Proteomes" id="UP000193986">
    <property type="component" value="Unassembled WGS sequence"/>
</dbReference>
<keyword evidence="8" id="KW-1185">Reference proteome</keyword>
<dbReference type="AlphaFoldDB" id="A0A1Y2APU0"/>
<dbReference type="PANTHER" id="PTHR48022:SF2">
    <property type="entry name" value="PLASTIDIC GLUCOSE TRANSPORTER 4"/>
    <property type="match status" value="1"/>
</dbReference>
<keyword evidence="2 6" id="KW-0812">Transmembrane</keyword>